<proteinExistence type="predicted"/>
<sequence>MALPIVTADVTTGANLPPESVVEPMDKKKKNTLMNQSKNKAAQANEKIEEAKLLKDEISGNDNLSQPVKNGFSAELDIHAKSLAEAKEKVDALVAKSSTEKLQDCLDELNQTITNYTQSATAMKKLATGPQVHICSWMHPHAYYNCSL</sequence>
<name>A0A812MVY0_9DINO</name>
<evidence type="ECO:0000313" key="2">
    <source>
        <dbReference type="EMBL" id="CAE7264814.1"/>
    </source>
</evidence>
<keyword evidence="3" id="KW-1185">Reference proteome</keyword>
<dbReference type="AlphaFoldDB" id="A0A812MVY0"/>
<protein>
    <submittedName>
        <fullName evidence="2">Kcnh2 protein</fullName>
    </submittedName>
</protein>
<feature type="coiled-coil region" evidence="1">
    <location>
        <begin position="27"/>
        <end position="61"/>
    </location>
</feature>
<dbReference type="Proteomes" id="UP000601435">
    <property type="component" value="Unassembled WGS sequence"/>
</dbReference>
<evidence type="ECO:0000313" key="3">
    <source>
        <dbReference type="Proteomes" id="UP000601435"/>
    </source>
</evidence>
<keyword evidence="1" id="KW-0175">Coiled coil</keyword>
<accession>A0A812MVY0</accession>
<gene>
    <name evidence="2" type="primary">Kcnh2</name>
    <name evidence="2" type="ORF">SNEC2469_LOCUS6176</name>
</gene>
<comment type="caution">
    <text evidence="2">The sequence shown here is derived from an EMBL/GenBank/DDBJ whole genome shotgun (WGS) entry which is preliminary data.</text>
</comment>
<dbReference type="EMBL" id="CAJNJA010010963">
    <property type="protein sequence ID" value="CAE7264814.1"/>
    <property type="molecule type" value="Genomic_DNA"/>
</dbReference>
<evidence type="ECO:0000256" key="1">
    <source>
        <dbReference type="SAM" id="Coils"/>
    </source>
</evidence>
<organism evidence="2 3">
    <name type="scientific">Symbiodinium necroappetens</name>
    <dbReference type="NCBI Taxonomy" id="1628268"/>
    <lineage>
        <taxon>Eukaryota</taxon>
        <taxon>Sar</taxon>
        <taxon>Alveolata</taxon>
        <taxon>Dinophyceae</taxon>
        <taxon>Suessiales</taxon>
        <taxon>Symbiodiniaceae</taxon>
        <taxon>Symbiodinium</taxon>
    </lineage>
</organism>
<reference evidence="2" key="1">
    <citation type="submission" date="2021-02" db="EMBL/GenBank/DDBJ databases">
        <authorList>
            <person name="Dougan E. K."/>
            <person name="Rhodes N."/>
            <person name="Thang M."/>
            <person name="Chan C."/>
        </authorList>
    </citation>
    <scope>NUCLEOTIDE SEQUENCE</scope>
</reference>